<comment type="similarity">
    <text evidence="1">Belongs to the prokaryotic molybdopterin-containing oxidoreductase family.</text>
</comment>
<dbReference type="PROSITE" id="PS51318">
    <property type="entry name" value="TAT"/>
    <property type="match status" value="1"/>
</dbReference>
<keyword evidence="3" id="KW-0500">Molybdenum</keyword>
<dbReference type="Gene3D" id="2.40.40.20">
    <property type="match status" value="1"/>
</dbReference>
<dbReference type="SMART" id="SM00926">
    <property type="entry name" value="Molybdop_Fe4S4"/>
    <property type="match status" value="1"/>
</dbReference>
<evidence type="ECO:0000256" key="4">
    <source>
        <dbReference type="ARBA" id="ARBA00022723"/>
    </source>
</evidence>
<dbReference type="Gene3D" id="3.30.2070.10">
    <property type="entry name" value="Formate dehydrogenase/DMSO reductase"/>
    <property type="match status" value="1"/>
</dbReference>
<dbReference type="SUPFAM" id="SSF50692">
    <property type="entry name" value="ADC-like"/>
    <property type="match status" value="1"/>
</dbReference>
<keyword evidence="5" id="KW-0732">Signal</keyword>
<dbReference type="GO" id="GO:0051539">
    <property type="term" value="F:4 iron, 4 sulfur cluster binding"/>
    <property type="evidence" value="ECO:0007669"/>
    <property type="project" value="UniProtKB-KW"/>
</dbReference>
<dbReference type="InterPro" id="IPR050612">
    <property type="entry name" value="Prok_Mopterin_Oxidored"/>
</dbReference>
<organism evidence="10 11">
    <name type="scientific">Candidatus Desulfolinea nitratireducens</name>
    <dbReference type="NCBI Taxonomy" id="2841698"/>
    <lineage>
        <taxon>Bacteria</taxon>
        <taxon>Bacillati</taxon>
        <taxon>Chloroflexota</taxon>
        <taxon>Anaerolineae</taxon>
        <taxon>Anaerolineales</taxon>
        <taxon>Anaerolineales incertae sedis</taxon>
        <taxon>Candidatus Desulfolinea</taxon>
    </lineage>
</organism>
<dbReference type="AlphaFoldDB" id="A0A8J6TJP4"/>
<evidence type="ECO:0000256" key="5">
    <source>
        <dbReference type="ARBA" id="ARBA00022729"/>
    </source>
</evidence>
<dbReference type="GO" id="GO:0016491">
    <property type="term" value="F:oxidoreductase activity"/>
    <property type="evidence" value="ECO:0007669"/>
    <property type="project" value="UniProtKB-KW"/>
</dbReference>
<dbReference type="EMBL" id="JACNJN010000187">
    <property type="protein sequence ID" value="MBC8336720.1"/>
    <property type="molecule type" value="Genomic_DNA"/>
</dbReference>
<accession>A0A8J6TJP4</accession>
<dbReference type="GO" id="GO:0043546">
    <property type="term" value="F:molybdopterin cofactor binding"/>
    <property type="evidence" value="ECO:0007669"/>
    <property type="project" value="InterPro"/>
</dbReference>
<dbReference type="Gene3D" id="2.20.25.90">
    <property type="entry name" value="ADC-like domains"/>
    <property type="match status" value="1"/>
</dbReference>
<feature type="domain" description="4Fe-4S Mo/W bis-MGD-type" evidence="9">
    <location>
        <begin position="51"/>
        <end position="107"/>
    </location>
</feature>
<dbReference type="InterPro" id="IPR006656">
    <property type="entry name" value="Mopterin_OxRdtase"/>
</dbReference>
<evidence type="ECO:0000259" key="9">
    <source>
        <dbReference type="PROSITE" id="PS51669"/>
    </source>
</evidence>
<keyword evidence="8" id="KW-0411">Iron-sulfur</keyword>
<name>A0A8J6TJP4_9CHLR</name>
<evidence type="ECO:0000256" key="1">
    <source>
        <dbReference type="ARBA" id="ARBA00010312"/>
    </source>
</evidence>
<dbReference type="Proteomes" id="UP000614469">
    <property type="component" value="Unassembled WGS sequence"/>
</dbReference>
<proteinExistence type="inferred from homology"/>
<dbReference type="GO" id="GO:0046872">
    <property type="term" value="F:metal ion binding"/>
    <property type="evidence" value="ECO:0007669"/>
    <property type="project" value="UniProtKB-KW"/>
</dbReference>
<reference evidence="10 11" key="1">
    <citation type="submission" date="2020-08" db="EMBL/GenBank/DDBJ databases">
        <title>Bridging the membrane lipid divide: bacteria of the FCB group superphylum have the potential to synthesize archaeal ether lipids.</title>
        <authorList>
            <person name="Villanueva L."/>
            <person name="Von Meijenfeldt F.A.B."/>
            <person name="Westbye A.B."/>
            <person name="Yadav S."/>
            <person name="Hopmans E.C."/>
            <person name="Dutilh B.E."/>
            <person name="Sinninghe Damste J.S."/>
        </authorList>
    </citation>
    <scope>NUCLEOTIDE SEQUENCE [LARGE SCALE GENOMIC DNA]</scope>
    <source>
        <strain evidence="10">NIOZ-UU36</strain>
    </source>
</reference>
<dbReference type="InterPro" id="IPR006311">
    <property type="entry name" value="TAT_signal"/>
</dbReference>
<dbReference type="InterPro" id="IPR019546">
    <property type="entry name" value="TAT_signal_bac_arc"/>
</dbReference>
<dbReference type="InterPro" id="IPR006657">
    <property type="entry name" value="MoPterin_dinucl-bd_dom"/>
</dbReference>
<keyword evidence="6" id="KW-0560">Oxidoreductase</keyword>
<evidence type="ECO:0000256" key="2">
    <source>
        <dbReference type="ARBA" id="ARBA00022485"/>
    </source>
</evidence>
<dbReference type="Gene3D" id="3.40.50.740">
    <property type="match status" value="1"/>
</dbReference>
<dbReference type="InterPro" id="IPR006963">
    <property type="entry name" value="Mopterin_OxRdtase_4Fe-4S_dom"/>
</dbReference>
<gene>
    <name evidence="10" type="ORF">H8E29_15770</name>
</gene>
<keyword evidence="2" id="KW-0004">4Fe-4S</keyword>
<evidence type="ECO:0000256" key="8">
    <source>
        <dbReference type="ARBA" id="ARBA00023014"/>
    </source>
</evidence>
<keyword evidence="4" id="KW-0479">Metal-binding</keyword>
<dbReference type="Pfam" id="PF00384">
    <property type="entry name" value="Molybdopterin"/>
    <property type="match status" value="1"/>
</dbReference>
<dbReference type="PROSITE" id="PS51669">
    <property type="entry name" value="4FE4S_MOW_BIS_MGD"/>
    <property type="match status" value="1"/>
</dbReference>
<evidence type="ECO:0000256" key="6">
    <source>
        <dbReference type="ARBA" id="ARBA00023002"/>
    </source>
</evidence>
<dbReference type="NCBIfam" id="TIGR01409">
    <property type="entry name" value="TAT_signal_seq"/>
    <property type="match status" value="1"/>
</dbReference>
<dbReference type="Pfam" id="PF01568">
    <property type="entry name" value="Molydop_binding"/>
    <property type="match status" value="1"/>
</dbReference>
<evidence type="ECO:0000313" key="11">
    <source>
        <dbReference type="Proteomes" id="UP000614469"/>
    </source>
</evidence>
<dbReference type="InterPro" id="IPR009010">
    <property type="entry name" value="Asp_de-COase-like_dom_sf"/>
</dbReference>
<evidence type="ECO:0000313" key="10">
    <source>
        <dbReference type="EMBL" id="MBC8336720.1"/>
    </source>
</evidence>
<protein>
    <submittedName>
        <fullName evidence="10">Molybdopterin-dependent oxidoreductase</fullName>
    </submittedName>
</protein>
<dbReference type="Pfam" id="PF04879">
    <property type="entry name" value="Molybdop_Fe4S4"/>
    <property type="match status" value="1"/>
</dbReference>
<evidence type="ECO:0000256" key="7">
    <source>
        <dbReference type="ARBA" id="ARBA00023004"/>
    </source>
</evidence>
<dbReference type="PANTHER" id="PTHR43742:SF9">
    <property type="entry name" value="TETRATHIONATE REDUCTASE SUBUNIT A"/>
    <property type="match status" value="1"/>
</dbReference>
<dbReference type="SUPFAM" id="SSF53706">
    <property type="entry name" value="Formate dehydrogenase/DMSO reductase, domains 1-3"/>
    <property type="match status" value="1"/>
</dbReference>
<dbReference type="PANTHER" id="PTHR43742">
    <property type="entry name" value="TRIMETHYLAMINE-N-OXIDE REDUCTASE"/>
    <property type="match status" value="1"/>
</dbReference>
<comment type="caution">
    <text evidence="10">The sequence shown here is derived from an EMBL/GenBank/DDBJ whole genome shotgun (WGS) entry which is preliminary data.</text>
</comment>
<dbReference type="Gene3D" id="3.40.228.10">
    <property type="entry name" value="Dimethylsulfoxide Reductase, domain 2"/>
    <property type="match status" value="1"/>
</dbReference>
<evidence type="ECO:0000256" key="3">
    <source>
        <dbReference type="ARBA" id="ARBA00022505"/>
    </source>
</evidence>
<keyword evidence="7" id="KW-0408">Iron</keyword>
<sequence>MENSQSQTQKSKLSRRDFLKIGAATVVAGAGVSVVQSAKKPVVTQSGSLEEAIIKTTCALCPSGCGLDVRVVNGKAVKVEGNPLHPLNQGVCCLKGQTALEVLYSPERIKHPRIQTGARGSGDWKEISWDEALDLVVDKLAELREDGKSHSVALMHGELRGQMRQVVNRFMRAYGSPNVISRESLGEGTARLAMWLSQGVNTIPVYDINNANYVLTFGGNLLESSRNLIGYLSATAFMRRGRPQRGKLVAVHPRLSLTGIKADEWVPIRPGTYGALALGMASVIINSKLYDEDFVRDFTYGFEDFEDAESNSHQGFKSLVLESYTLDRVSAITGVPTDVIARVAGEFATNRPAVAVLPTEPGELSSGNALHTALAVHALNALVGSIDAQGGVILQRFPELTEWPAYALDSDARKGEKQERLDGAGTQFPLAISAYQNVPERILKGKPYPIEALFLLNDNPVYDVPNGGQSVEALMKVPFVVSFASTLDESAAHADLILPASTFMEVWGDDYLEGTGYPGISLRRPVVEPVHDTRAPGDVLLDLAQRLGGSVGKAFPWNSYKELIEDRLSTLDWEKLEANGNWSELVYFNAEPGSPAWNDVVGRDRLNAPKDGRFDFFSRELFATLAPDSDLSCLPHFEIPTTLTDSTADSIEYPFLLVTQPLITQSQQWQGIVPTLQESYGLQGNVKWDSWVEVSQKAAEALHLEDGERVWVESPINRVQATVRVYAGIWPNAVYLPPGQGHHTFVRWGRKSKENSIVGANPNMLTKFDSEPLTGLAVAGPARVRIYPV</sequence>